<dbReference type="PATRIC" id="fig|13035.3.peg.499"/>
<keyword evidence="6" id="KW-0862">Zinc</keyword>
<evidence type="ECO:0000313" key="10">
    <source>
        <dbReference type="Proteomes" id="UP000010482"/>
    </source>
</evidence>
<organism evidence="9 10">
    <name type="scientific">Dactylococcopsis salina (strain PCC 8305)</name>
    <name type="common">Myxobactron salinum</name>
    <dbReference type="NCBI Taxonomy" id="13035"/>
    <lineage>
        <taxon>Bacteria</taxon>
        <taxon>Bacillati</taxon>
        <taxon>Cyanobacteriota</taxon>
        <taxon>Cyanophyceae</taxon>
        <taxon>Nodosilineales</taxon>
        <taxon>Cymatolegaceae</taxon>
        <taxon>Dactylococcopsis</taxon>
    </lineage>
</organism>
<dbReference type="GO" id="GO:0008270">
    <property type="term" value="F:zinc ion binding"/>
    <property type="evidence" value="ECO:0007669"/>
    <property type="project" value="InterPro"/>
</dbReference>
<reference evidence="9" key="1">
    <citation type="submission" date="2012-04" db="EMBL/GenBank/DDBJ databases">
        <title>Finished genome of Dactylococcopsis salina PCC 8305.</title>
        <authorList>
            <consortium name="US DOE Joint Genome Institute"/>
            <person name="Gugger M."/>
            <person name="Coursin T."/>
            <person name="Rippka R."/>
            <person name="Tandeau De Marsac N."/>
            <person name="Huntemann M."/>
            <person name="Wei C.-L."/>
            <person name="Han J."/>
            <person name="Detter J.C."/>
            <person name="Han C."/>
            <person name="Tapia R."/>
            <person name="Daligault H."/>
            <person name="Chen A."/>
            <person name="Krypides N."/>
            <person name="Mavromatis K."/>
            <person name="Markowitz V."/>
            <person name="Szeto E."/>
            <person name="Ivanova N."/>
            <person name="Ovchinnikova G."/>
            <person name="Pagani I."/>
            <person name="Pati A."/>
            <person name="Goodwin L."/>
            <person name="Peters L."/>
            <person name="Pitluck S."/>
            <person name="Woyke T."/>
            <person name="Kerfeld C."/>
        </authorList>
    </citation>
    <scope>NUCLEOTIDE SEQUENCE [LARGE SCALE GENOMIC DNA]</scope>
    <source>
        <strain evidence="9">PCC 8305</strain>
    </source>
</reference>
<evidence type="ECO:0000256" key="1">
    <source>
        <dbReference type="ARBA" id="ARBA00004613"/>
    </source>
</evidence>
<feature type="domain" description="Peptidase M10 metallopeptidase" evidence="8">
    <location>
        <begin position="117"/>
        <end position="206"/>
    </location>
</feature>
<proteinExistence type="predicted"/>
<dbReference type="PROSITE" id="PS00330">
    <property type="entry name" value="HEMOLYSIN_CALCIUM"/>
    <property type="match status" value="2"/>
</dbReference>
<dbReference type="OrthoDB" id="561585at2"/>
<dbReference type="EMBL" id="CP003944">
    <property type="protein sequence ID" value="AFZ49227.1"/>
    <property type="molecule type" value="Genomic_DNA"/>
</dbReference>
<protein>
    <submittedName>
        <fullName evidence="9">Calcium-binding protein</fullName>
    </submittedName>
</protein>
<keyword evidence="5" id="KW-0378">Hydrolase</keyword>
<feature type="region of interest" description="Disordered" evidence="7">
    <location>
        <begin position="331"/>
        <end position="357"/>
    </location>
</feature>
<dbReference type="GO" id="GO:0031012">
    <property type="term" value="C:extracellular matrix"/>
    <property type="evidence" value="ECO:0007669"/>
    <property type="project" value="InterPro"/>
</dbReference>
<dbReference type="InterPro" id="IPR011049">
    <property type="entry name" value="Serralysin-like_metalloprot_C"/>
</dbReference>
<dbReference type="InterPro" id="IPR001818">
    <property type="entry name" value="Pept_M10_metallopeptidase"/>
</dbReference>
<dbReference type="Gene3D" id="2.150.10.10">
    <property type="entry name" value="Serralysin-like metalloprotease, C-terminal"/>
    <property type="match status" value="3"/>
</dbReference>
<dbReference type="InterPro" id="IPR018511">
    <property type="entry name" value="Hemolysin-typ_Ca-bd_CS"/>
</dbReference>
<dbReference type="SUPFAM" id="SSF51120">
    <property type="entry name" value="beta-Roll"/>
    <property type="match status" value="3"/>
</dbReference>
<dbReference type="KEGG" id="dsl:Dacsa_0439"/>
<sequence length="730" mass="78414">MSQSLNIKLDYRFDRNGFFDNPDARSSLEKAAETWENLIQEDLPAIPEGIEFGVLNPSNGERTPVNLSDSIDDLLIFVGAEATPFGGNPSLPHSRICSCRFCCPPPTKAKKSASPPSAEIEISPLAQATFTGTNIDGTIFQNRIDGSNFTPWAGSISFNDSPTFSDGSTAEWFFDTTPETEESIPNNAVDFFSTALHEIGHVLGIGTASIFQDIGRGGNFDGENTLNVTEQMGVPLTSDLSHIDPNFTDNGENPLMEPVVSGRTFPTEAELAMLADIGWEIDGFTPQGEIPPLATNDNDTIRGTILSDVIRGLDGNDTIRSNRGNDFVFGGKGDDELQGGEGNDHLSGEDGEDELFGEEGNDYLLGRRGVDLLIGEEGRDVLLGGEDNDQLQGETENDVLFGEEGEDVLFAGIGDDWLDSGTGDDELQGGEGNDRLIGGGGNDSLFGQEGIDRFIFHLGNGKDRINDFDVSNEVIEIDPEFGFTAAEILAAITKPFSNVSRLNLSSEDQVDVFHESTTGTPLTLENIEIIDSSQGIQIGSLEDDTLNLTGEATIALSGTGDDLMNFSAFSGNSTRHRLYGGEGDDIIFANQGDRLFGGSGNDFLNASLGNGNNRLYGGEGNDRLVGGNNDTLIGGKGEDWLQAGVENRLFGGEGRDRFVLESETASRGESVIADFNPEIDLMILTNLSPQDLSLVQDDRDTLLTTTDTTLARLLNLESDQIGESNLIFDN</sequence>
<evidence type="ECO:0000256" key="2">
    <source>
        <dbReference type="ARBA" id="ARBA00022525"/>
    </source>
</evidence>
<dbReference type="Gene3D" id="3.40.390.10">
    <property type="entry name" value="Collagenase (Catalytic Domain)"/>
    <property type="match status" value="1"/>
</dbReference>
<dbReference type="SUPFAM" id="SSF55486">
    <property type="entry name" value="Metalloproteases ('zincins'), catalytic domain"/>
    <property type="match status" value="2"/>
</dbReference>
<dbReference type="Pfam" id="PF00413">
    <property type="entry name" value="Peptidase_M10"/>
    <property type="match status" value="1"/>
</dbReference>
<evidence type="ECO:0000259" key="8">
    <source>
        <dbReference type="Pfam" id="PF00413"/>
    </source>
</evidence>
<dbReference type="Pfam" id="PF00353">
    <property type="entry name" value="HemolysinCabind"/>
    <property type="match status" value="6"/>
</dbReference>
<dbReference type="GO" id="GO:0004222">
    <property type="term" value="F:metalloendopeptidase activity"/>
    <property type="evidence" value="ECO:0007669"/>
    <property type="project" value="InterPro"/>
</dbReference>
<keyword evidence="2" id="KW-0964">Secreted</keyword>
<evidence type="ECO:0000256" key="4">
    <source>
        <dbReference type="ARBA" id="ARBA00022723"/>
    </source>
</evidence>
<keyword evidence="10" id="KW-1185">Reference proteome</keyword>
<dbReference type="HOGENOM" id="CLU_379355_0_0_3"/>
<dbReference type="GO" id="GO:0005509">
    <property type="term" value="F:calcium ion binding"/>
    <property type="evidence" value="ECO:0007669"/>
    <property type="project" value="InterPro"/>
</dbReference>
<evidence type="ECO:0000256" key="5">
    <source>
        <dbReference type="ARBA" id="ARBA00022801"/>
    </source>
</evidence>
<dbReference type="Proteomes" id="UP000010482">
    <property type="component" value="Chromosome"/>
</dbReference>
<dbReference type="AlphaFoldDB" id="K9YRW5"/>
<keyword evidence="4" id="KW-0479">Metal-binding</keyword>
<evidence type="ECO:0000256" key="3">
    <source>
        <dbReference type="ARBA" id="ARBA00022670"/>
    </source>
</evidence>
<dbReference type="STRING" id="13035.Dacsa_0439"/>
<dbReference type="eggNOG" id="COG2931">
    <property type="taxonomic scope" value="Bacteria"/>
</dbReference>
<dbReference type="InterPro" id="IPR050557">
    <property type="entry name" value="RTX_toxin/Mannuronan_C5-epim"/>
</dbReference>
<accession>K9YRW5</accession>
<evidence type="ECO:0000256" key="7">
    <source>
        <dbReference type="SAM" id="MobiDB-lite"/>
    </source>
</evidence>
<gene>
    <name evidence="9" type="ORF">Dacsa_0439</name>
</gene>
<evidence type="ECO:0000313" key="9">
    <source>
        <dbReference type="EMBL" id="AFZ49227.1"/>
    </source>
</evidence>
<dbReference type="PANTHER" id="PTHR38340">
    <property type="entry name" value="S-LAYER PROTEIN"/>
    <property type="match status" value="1"/>
</dbReference>
<dbReference type="GO" id="GO:0005576">
    <property type="term" value="C:extracellular region"/>
    <property type="evidence" value="ECO:0007669"/>
    <property type="project" value="UniProtKB-SubCell"/>
</dbReference>
<dbReference type="GO" id="GO:0006508">
    <property type="term" value="P:proteolysis"/>
    <property type="evidence" value="ECO:0007669"/>
    <property type="project" value="UniProtKB-KW"/>
</dbReference>
<dbReference type="InterPro" id="IPR001343">
    <property type="entry name" value="Hemolysn_Ca-bd"/>
</dbReference>
<dbReference type="InterPro" id="IPR024079">
    <property type="entry name" value="MetalloPept_cat_dom_sf"/>
</dbReference>
<dbReference type="PANTHER" id="PTHR38340:SF1">
    <property type="entry name" value="S-LAYER PROTEIN"/>
    <property type="match status" value="1"/>
</dbReference>
<dbReference type="PRINTS" id="PR00313">
    <property type="entry name" value="CABNDNGRPT"/>
</dbReference>
<dbReference type="RefSeq" id="WP_015228240.1">
    <property type="nucleotide sequence ID" value="NC_019780.1"/>
</dbReference>
<comment type="subcellular location">
    <subcellularLocation>
        <location evidence="1">Secreted</location>
    </subcellularLocation>
</comment>
<name>K9YRW5_DACS8</name>
<keyword evidence="3" id="KW-0645">Protease</keyword>
<evidence type="ECO:0000256" key="6">
    <source>
        <dbReference type="ARBA" id="ARBA00022833"/>
    </source>
</evidence>
<feature type="region of interest" description="Disordered" evidence="7">
    <location>
        <begin position="420"/>
        <end position="439"/>
    </location>
</feature>